<dbReference type="GeneTree" id="ENSGT00940000165510"/>
<proteinExistence type="predicted"/>
<dbReference type="Proteomes" id="UP000265140">
    <property type="component" value="Chromosome 18"/>
</dbReference>
<reference evidence="7 8" key="1">
    <citation type="submission" date="2020-02" db="EMBL/GenBank/DDBJ databases">
        <title>Esox lucius (northern pike) genome, fEsoLuc1, primary haplotype.</title>
        <authorList>
            <person name="Myers G."/>
            <person name="Karagic N."/>
            <person name="Meyer A."/>
            <person name="Pippel M."/>
            <person name="Reichard M."/>
            <person name="Winkler S."/>
            <person name="Tracey A."/>
            <person name="Sims Y."/>
            <person name="Howe K."/>
            <person name="Rhie A."/>
            <person name="Formenti G."/>
            <person name="Durbin R."/>
            <person name="Fedrigo O."/>
            <person name="Jarvis E.D."/>
        </authorList>
    </citation>
    <scope>NUCLEOTIDE SEQUENCE [LARGE SCALE GENOMIC DNA]</scope>
</reference>
<evidence type="ECO:0000256" key="5">
    <source>
        <dbReference type="ARBA" id="ARBA00022840"/>
    </source>
</evidence>
<dbReference type="AlphaFoldDB" id="A0AAY5KGH4"/>
<dbReference type="InterPro" id="IPR011009">
    <property type="entry name" value="Kinase-like_dom_sf"/>
</dbReference>
<protein>
    <recommendedName>
        <fullName evidence="6">Protein kinase domain-containing protein</fullName>
    </recommendedName>
</protein>
<dbReference type="GO" id="GO:0005524">
    <property type="term" value="F:ATP binding"/>
    <property type="evidence" value="ECO:0007669"/>
    <property type="project" value="UniProtKB-KW"/>
</dbReference>
<evidence type="ECO:0000256" key="4">
    <source>
        <dbReference type="ARBA" id="ARBA00022777"/>
    </source>
</evidence>
<keyword evidence="4" id="KW-0418">Kinase</keyword>
<organism evidence="7 8">
    <name type="scientific">Esox lucius</name>
    <name type="common">Northern pike</name>
    <dbReference type="NCBI Taxonomy" id="8010"/>
    <lineage>
        <taxon>Eukaryota</taxon>
        <taxon>Metazoa</taxon>
        <taxon>Chordata</taxon>
        <taxon>Craniata</taxon>
        <taxon>Vertebrata</taxon>
        <taxon>Euteleostomi</taxon>
        <taxon>Actinopterygii</taxon>
        <taxon>Neopterygii</taxon>
        <taxon>Teleostei</taxon>
        <taxon>Protacanthopterygii</taxon>
        <taxon>Esociformes</taxon>
        <taxon>Esocidae</taxon>
        <taxon>Esox</taxon>
    </lineage>
</organism>
<reference evidence="7" key="2">
    <citation type="submission" date="2025-08" db="UniProtKB">
        <authorList>
            <consortium name="Ensembl"/>
        </authorList>
    </citation>
    <scope>IDENTIFICATION</scope>
</reference>
<evidence type="ECO:0000259" key="6">
    <source>
        <dbReference type="Pfam" id="PF00069"/>
    </source>
</evidence>
<name>A0AAY5KGH4_ESOLU</name>
<dbReference type="PANTHER" id="PTHR24353:SF118">
    <property type="entry name" value="PROTEIN KINASE CGMP-DEPENDENT 3"/>
    <property type="match status" value="1"/>
</dbReference>
<evidence type="ECO:0000313" key="8">
    <source>
        <dbReference type="Proteomes" id="UP000265140"/>
    </source>
</evidence>
<keyword evidence="5" id="KW-0067">ATP-binding</keyword>
<reference evidence="7" key="3">
    <citation type="submission" date="2025-09" db="UniProtKB">
        <authorList>
            <consortium name="Ensembl"/>
        </authorList>
    </citation>
    <scope>IDENTIFICATION</scope>
</reference>
<accession>A0AAY5KGH4</accession>
<evidence type="ECO:0000256" key="1">
    <source>
        <dbReference type="ARBA" id="ARBA00022527"/>
    </source>
</evidence>
<evidence type="ECO:0000256" key="3">
    <source>
        <dbReference type="ARBA" id="ARBA00022741"/>
    </source>
</evidence>
<dbReference type="InterPro" id="IPR000719">
    <property type="entry name" value="Prot_kinase_dom"/>
</dbReference>
<dbReference type="PANTHER" id="PTHR24353">
    <property type="entry name" value="CYCLIC NUCLEOTIDE-DEPENDENT PROTEIN KINASE"/>
    <property type="match status" value="1"/>
</dbReference>
<keyword evidence="3" id="KW-0547">Nucleotide-binding</keyword>
<keyword evidence="2" id="KW-0808">Transferase</keyword>
<evidence type="ECO:0000256" key="2">
    <source>
        <dbReference type="ARBA" id="ARBA00022679"/>
    </source>
</evidence>
<dbReference type="Gene3D" id="3.30.200.20">
    <property type="entry name" value="Phosphorylase Kinase, domain 1"/>
    <property type="match status" value="1"/>
</dbReference>
<sequence length="124" mass="14875">KILKYKKIKKHIVAKHQEEHVLFEKRILKATQSDFIVRLHFAFKDNRYIYMIMDFCVGGEIWTKYFRIKNVQYLHTSNLISISSRAVMFWGCCWATQTFNSVQRFSMGLRSDELLGHSWTLKCF</sequence>
<keyword evidence="1" id="KW-0723">Serine/threonine-protein kinase</keyword>
<feature type="domain" description="Protein kinase" evidence="6">
    <location>
        <begin position="5"/>
        <end position="73"/>
    </location>
</feature>
<dbReference type="GO" id="GO:0004674">
    <property type="term" value="F:protein serine/threonine kinase activity"/>
    <property type="evidence" value="ECO:0007669"/>
    <property type="project" value="UniProtKB-KW"/>
</dbReference>
<keyword evidence="8" id="KW-1185">Reference proteome</keyword>
<dbReference type="Ensembl" id="ENSELUT00000103481.1">
    <property type="protein sequence ID" value="ENSELUP00000087365.1"/>
    <property type="gene ID" value="ENSELUG00000004593.3"/>
</dbReference>
<dbReference type="Pfam" id="PF00069">
    <property type="entry name" value="Pkinase"/>
    <property type="match status" value="1"/>
</dbReference>
<dbReference type="SUPFAM" id="SSF56112">
    <property type="entry name" value="Protein kinase-like (PK-like)"/>
    <property type="match status" value="1"/>
</dbReference>
<evidence type="ECO:0000313" key="7">
    <source>
        <dbReference type="Ensembl" id="ENSELUP00000087365.1"/>
    </source>
</evidence>